<evidence type="ECO:0000313" key="4">
    <source>
        <dbReference type="EMBL" id="EYU16609.1"/>
    </source>
</evidence>
<dbReference type="AlphaFoldDB" id="A0A022PM57"/>
<keyword evidence="5" id="KW-1185">Reference proteome</keyword>
<dbReference type="RefSeq" id="WP_051560657.1">
    <property type="nucleotide sequence ID" value="NZ_CAWLTM010000106.1"/>
</dbReference>
<keyword evidence="2" id="KW-0233">DNA recombination</keyword>
<gene>
    <name evidence="4" type="ORF">BA1DRAFT_00893</name>
</gene>
<evidence type="ECO:0000256" key="2">
    <source>
        <dbReference type="ARBA" id="ARBA00023172"/>
    </source>
</evidence>
<dbReference type="InterPro" id="IPR011010">
    <property type="entry name" value="DNA_brk_join_enz"/>
</dbReference>
<dbReference type="Gene3D" id="1.10.443.10">
    <property type="entry name" value="Intergrase catalytic core"/>
    <property type="match status" value="1"/>
</dbReference>
<dbReference type="PROSITE" id="PS51898">
    <property type="entry name" value="TYR_RECOMBINASE"/>
    <property type="match status" value="1"/>
</dbReference>
<accession>A0A022PM57</accession>
<comment type="caution">
    <text evidence="4">The sequence shown here is derived from an EMBL/GenBank/DDBJ whole genome shotgun (WGS) entry which is preliminary data.</text>
</comment>
<protein>
    <submittedName>
        <fullName evidence="4">Phage integrase family protein</fullName>
    </submittedName>
</protein>
<feature type="domain" description="Tyr recombinase" evidence="3">
    <location>
        <begin position="121"/>
        <end position="296"/>
    </location>
</feature>
<evidence type="ECO:0000256" key="1">
    <source>
        <dbReference type="ARBA" id="ARBA00023125"/>
    </source>
</evidence>
<evidence type="ECO:0000259" key="3">
    <source>
        <dbReference type="PROSITE" id="PS51898"/>
    </source>
</evidence>
<proteinExistence type="predicted"/>
<dbReference type="InterPro" id="IPR013762">
    <property type="entry name" value="Integrase-like_cat_sf"/>
</dbReference>
<dbReference type="Pfam" id="PF00589">
    <property type="entry name" value="Phage_integrase"/>
    <property type="match status" value="1"/>
</dbReference>
<sequence length="296" mass="34269">MNIIQHIGAICFGWIRPSMRPLSDWLVIYKEQLNLRGLKTKTLKDKYSILERIDSVLGDIPIGSIVPHDAAKFIHIYVLAGKNSAARNAYILLRDIFRTAQENRWITINPTEPLKSPKTPIKRVRLILPEWQRIYNAAQIFCPEYAHHAMLLAMITAQRRGDISAMRRDHIFDDHLHITQEKTGQKVALPLDLYSAELNLNLRTVIDMCPGKDYLLGNRRVSPWSLSFWFAHARDIAYSLDSWEGDPPSFHEQRSLSERLYRGQHVNTQRLLGHKSSTTTALYDCDRGREYLRLVL</sequence>
<dbReference type="GO" id="GO:0015074">
    <property type="term" value="P:DNA integration"/>
    <property type="evidence" value="ECO:0007669"/>
    <property type="project" value="InterPro"/>
</dbReference>
<evidence type="ECO:0000313" key="5">
    <source>
        <dbReference type="Proteomes" id="UP000023464"/>
    </source>
</evidence>
<name>A0A022PM57_9GAMM</name>
<dbReference type="GO" id="GO:0003677">
    <property type="term" value="F:DNA binding"/>
    <property type="evidence" value="ECO:0007669"/>
    <property type="project" value="UniProtKB-KW"/>
</dbReference>
<dbReference type="GO" id="GO:0006310">
    <property type="term" value="P:DNA recombination"/>
    <property type="evidence" value="ECO:0007669"/>
    <property type="project" value="UniProtKB-KW"/>
</dbReference>
<reference evidence="4 5" key="1">
    <citation type="submission" date="2014-03" db="EMBL/GenBank/DDBJ databases">
        <title>Draft Genome of Photorhabdus luminescens BA1, an Egyptian Isolate.</title>
        <authorList>
            <person name="Ghazal S."/>
            <person name="Hurst S.G.IV."/>
            <person name="Morris K."/>
            <person name="Thomas K."/>
            <person name="Tisa L.S."/>
        </authorList>
    </citation>
    <scope>NUCLEOTIDE SEQUENCE [LARGE SCALE GENOMIC DNA]</scope>
    <source>
        <strain evidence="4 5">BA1</strain>
    </source>
</reference>
<dbReference type="PATRIC" id="fig|1393736.3.peg.927"/>
<keyword evidence="1" id="KW-0238">DNA-binding</keyword>
<dbReference type="SUPFAM" id="SSF56349">
    <property type="entry name" value="DNA breaking-rejoining enzymes"/>
    <property type="match status" value="1"/>
</dbReference>
<organism evidence="4 5">
    <name type="scientific">Photorhabdus aegyptia</name>
    <dbReference type="NCBI Taxonomy" id="2805098"/>
    <lineage>
        <taxon>Bacteria</taxon>
        <taxon>Pseudomonadati</taxon>
        <taxon>Pseudomonadota</taxon>
        <taxon>Gammaproteobacteria</taxon>
        <taxon>Enterobacterales</taxon>
        <taxon>Morganellaceae</taxon>
        <taxon>Photorhabdus</taxon>
    </lineage>
</organism>
<dbReference type="InterPro" id="IPR002104">
    <property type="entry name" value="Integrase_catalytic"/>
</dbReference>
<dbReference type="Gene3D" id="1.10.150.130">
    <property type="match status" value="1"/>
</dbReference>
<dbReference type="InterPro" id="IPR010998">
    <property type="entry name" value="Integrase_recombinase_N"/>
</dbReference>
<dbReference type="EMBL" id="JFGV01000009">
    <property type="protein sequence ID" value="EYU16609.1"/>
    <property type="molecule type" value="Genomic_DNA"/>
</dbReference>
<dbReference type="Proteomes" id="UP000023464">
    <property type="component" value="Unassembled WGS sequence"/>
</dbReference>